<evidence type="ECO:0000259" key="2">
    <source>
        <dbReference type="PROSITE" id="PS50989"/>
    </source>
</evidence>
<evidence type="ECO:0000313" key="4">
    <source>
        <dbReference type="Proteomes" id="UP001501710"/>
    </source>
</evidence>
<dbReference type="PRINTS" id="PR01070">
    <property type="entry name" value="ACCCTRFRASEB"/>
</dbReference>
<feature type="domain" description="CoA carboxyltransferase N-terminal" evidence="1">
    <location>
        <begin position="102"/>
        <end position="358"/>
    </location>
</feature>
<dbReference type="PROSITE" id="PS50989">
    <property type="entry name" value="COA_CT_CTER"/>
    <property type="match status" value="1"/>
</dbReference>
<dbReference type="Proteomes" id="UP001501710">
    <property type="component" value="Unassembled WGS sequence"/>
</dbReference>
<gene>
    <name evidence="3" type="ORF">GCM10022254_48880</name>
</gene>
<keyword evidence="4" id="KW-1185">Reference proteome</keyword>
<dbReference type="Gene3D" id="3.90.226.10">
    <property type="entry name" value="2-enoyl-CoA Hydratase, Chain A, domain 1"/>
    <property type="match status" value="2"/>
</dbReference>
<accession>A0ABP8CBS6</accession>
<name>A0ABP8CBS6_9ACTN</name>
<dbReference type="InterPro" id="IPR029045">
    <property type="entry name" value="ClpP/crotonase-like_dom_sf"/>
</dbReference>
<dbReference type="PANTHER" id="PTHR43842:SF2">
    <property type="entry name" value="PROPIONYL-COA CARBOXYLASE BETA CHAIN, MITOCHONDRIAL"/>
    <property type="match status" value="1"/>
</dbReference>
<dbReference type="InterPro" id="IPR011762">
    <property type="entry name" value="COA_CT_N"/>
</dbReference>
<dbReference type="PROSITE" id="PS50980">
    <property type="entry name" value="COA_CT_NTER"/>
    <property type="match status" value="1"/>
</dbReference>
<feature type="domain" description="CoA carboxyltransferase C-terminal" evidence="2">
    <location>
        <begin position="362"/>
        <end position="597"/>
    </location>
</feature>
<comment type="caution">
    <text evidence="3">The sequence shown here is derived from an EMBL/GenBank/DDBJ whole genome shotgun (WGS) entry which is preliminary data.</text>
</comment>
<evidence type="ECO:0000313" key="3">
    <source>
        <dbReference type="EMBL" id="GAA4237246.1"/>
    </source>
</evidence>
<protein>
    <submittedName>
        <fullName evidence="3">Acyl-CoA carboxylase subunit beta</fullName>
    </submittedName>
</protein>
<dbReference type="EMBL" id="BAABAS010000016">
    <property type="protein sequence ID" value="GAA4237246.1"/>
    <property type="molecule type" value="Genomic_DNA"/>
</dbReference>
<dbReference type="InterPro" id="IPR051047">
    <property type="entry name" value="AccD/PCCB"/>
</dbReference>
<dbReference type="InterPro" id="IPR034733">
    <property type="entry name" value="AcCoA_carboxyl_beta"/>
</dbReference>
<proteinExistence type="predicted"/>
<reference evidence="4" key="1">
    <citation type="journal article" date="2019" name="Int. J. Syst. Evol. Microbiol.">
        <title>The Global Catalogue of Microorganisms (GCM) 10K type strain sequencing project: providing services to taxonomists for standard genome sequencing and annotation.</title>
        <authorList>
            <consortium name="The Broad Institute Genomics Platform"/>
            <consortium name="The Broad Institute Genome Sequencing Center for Infectious Disease"/>
            <person name="Wu L."/>
            <person name="Ma J."/>
        </authorList>
    </citation>
    <scope>NUCLEOTIDE SEQUENCE [LARGE SCALE GENOMIC DNA]</scope>
    <source>
        <strain evidence="4">JCM 17440</strain>
    </source>
</reference>
<dbReference type="PANTHER" id="PTHR43842">
    <property type="entry name" value="PROPIONYL-COA CARBOXYLASE BETA CHAIN"/>
    <property type="match status" value="1"/>
</dbReference>
<dbReference type="Pfam" id="PF01039">
    <property type="entry name" value="Carboxyl_trans"/>
    <property type="match status" value="1"/>
</dbReference>
<sequence length="615" mass="66362">MAEAFDVVQQVLSGVLDQGVAEHRAEQADVAAERFGHVLPDGVACLRGHPTQRNESPARACLCGGTTPHTPRRVPGGPRAVNLARMATEAPEPPVDYDVHTTAGKIADLERRRYEAVHAGSARAVEKQHAKGKMTARERIDALLDPGSFVEFDEMARHRSTNFGMEKNRPYGDGVVTGYGTVDGRPVAVFSQDFTVSGGSLGEVFGEKICKVMDHAMTTGCPVVGINDSGGARIQEGVVALGLYAEIFKRNVHASGVIPQISLVMGPCAGGAVYSPAITDFIVMVDQTSHMFITGPDVIKTVTGEEVTMEELGGARSHNSRSGVAHHQGSDEDDAIEYVKALLSYLPSNNLSDAPAFDVPVDPEELVDELDTLIPDSPNQPYDMHTAIEHVLDEGEFLEVHEQYAPNIIVGFGRVEGHSVGVVANQPMQFAGTLDIDASEKAARFVRTCDAFNIPVLTFVDVPGFLPGTDQEWNGIIRRGAKLLYAYAEATVPLVTVITRKAYGGAYDVMGSKHLGADINLAWPTAQIAVMGAQGAVNILYRRELAASDDPDTRRAELITEYEDTLANPYVAAERGYVDNVIKPSETRGQVVRALRALRDKRKTLPPRKHGNIPL</sequence>
<organism evidence="3 4">
    <name type="scientific">Actinomadura meridiana</name>
    <dbReference type="NCBI Taxonomy" id="559626"/>
    <lineage>
        <taxon>Bacteria</taxon>
        <taxon>Bacillati</taxon>
        <taxon>Actinomycetota</taxon>
        <taxon>Actinomycetes</taxon>
        <taxon>Streptosporangiales</taxon>
        <taxon>Thermomonosporaceae</taxon>
        <taxon>Actinomadura</taxon>
    </lineage>
</organism>
<dbReference type="InterPro" id="IPR000438">
    <property type="entry name" value="Acetyl_CoA_COase_Trfase_b_su"/>
</dbReference>
<dbReference type="InterPro" id="IPR011763">
    <property type="entry name" value="COA_CT_C"/>
</dbReference>
<dbReference type="SUPFAM" id="SSF52096">
    <property type="entry name" value="ClpP/crotonase"/>
    <property type="match status" value="2"/>
</dbReference>
<evidence type="ECO:0000259" key="1">
    <source>
        <dbReference type="PROSITE" id="PS50980"/>
    </source>
</evidence>